<keyword evidence="2" id="KW-0966">Cell projection</keyword>
<dbReference type="AlphaFoldDB" id="E8LU57"/>
<sequence length="272" mass="30349">MEARDKMSIPNYQPLNVESLGKPIHVIRDKLESLISSSCNNLTFQLQSWLKSCRIETSVNAVSLHSFSNNEMEKNATSTFQHNAGGKVFVHCDKATLIKLADCFYGASIDRAEQNLSNSDLRLQDRIGQQVTQWLAPQEMWANGEFELAFGTGLYVKIDIQLDDHCGSLHIKLDEQLVNTLTEQLDLQPNESLYDSFCQSLAATPVKLNVLLSQKRMPLSDLLSLQANDILPIELLSTVPVSIGDQHLFNGSVAEKEGQLVLIINHDKEPLS</sequence>
<name>E8LU57_9VIBR</name>
<dbReference type="OrthoDB" id="5813272at2"/>
<evidence type="ECO:0000259" key="1">
    <source>
        <dbReference type="Pfam" id="PF01052"/>
    </source>
</evidence>
<keyword evidence="3" id="KW-1185">Reference proteome</keyword>
<evidence type="ECO:0000313" key="2">
    <source>
        <dbReference type="EMBL" id="EGA65722.1"/>
    </source>
</evidence>
<accession>E8LU57</accession>
<comment type="caution">
    <text evidence="2">The sequence shown here is derived from an EMBL/GenBank/DDBJ whole genome shotgun (WGS) entry which is preliminary data.</text>
</comment>
<keyword evidence="2" id="KW-0282">Flagellum</keyword>
<dbReference type="STRING" id="945543.VIBR0546_21595"/>
<reference evidence="2 3" key="1">
    <citation type="journal article" date="2012" name="Int. J. Syst. Evol. Microbiol.">
        <title>Vibrio caribbeanicus sp. nov., isolated from the marine sponge Scleritoderma cyanea.</title>
        <authorList>
            <person name="Hoffmann M."/>
            <person name="Monday S.R."/>
            <person name="Allard M.W."/>
            <person name="Strain E.A."/>
            <person name="Whittaker P."/>
            <person name="Naum M."/>
            <person name="McCarthy P.J."/>
            <person name="Lopez J.V."/>
            <person name="Fischer M."/>
            <person name="Brown E.W."/>
        </authorList>
    </citation>
    <scope>NUCLEOTIDE SEQUENCE [LARGE SCALE GENOMIC DNA]</scope>
    <source>
        <strain evidence="2 3">LMG 20546</strain>
    </source>
</reference>
<dbReference type="Pfam" id="PF01052">
    <property type="entry name" value="FliMN_C"/>
    <property type="match status" value="1"/>
</dbReference>
<dbReference type="InterPro" id="IPR001543">
    <property type="entry name" value="FliN-like_C"/>
</dbReference>
<dbReference type="Proteomes" id="UP000004371">
    <property type="component" value="Unassembled WGS sequence"/>
</dbReference>
<keyword evidence="2" id="KW-0969">Cilium</keyword>
<evidence type="ECO:0000313" key="3">
    <source>
        <dbReference type="Proteomes" id="UP000004371"/>
    </source>
</evidence>
<dbReference type="eggNOG" id="COG1868">
    <property type="taxonomic scope" value="Bacteria"/>
</dbReference>
<dbReference type="SUPFAM" id="SSF101801">
    <property type="entry name" value="Surface presentation of antigens (SPOA)"/>
    <property type="match status" value="1"/>
</dbReference>
<organism evidence="2 3">
    <name type="scientific">Vibrio brasiliensis LMG 20546</name>
    <dbReference type="NCBI Taxonomy" id="945543"/>
    <lineage>
        <taxon>Bacteria</taxon>
        <taxon>Pseudomonadati</taxon>
        <taxon>Pseudomonadota</taxon>
        <taxon>Gammaproteobacteria</taxon>
        <taxon>Vibrionales</taxon>
        <taxon>Vibrionaceae</taxon>
        <taxon>Vibrio</taxon>
        <taxon>Vibrio oreintalis group</taxon>
    </lineage>
</organism>
<dbReference type="Gene3D" id="2.30.330.10">
    <property type="entry name" value="SpoA-like"/>
    <property type="match status" value="1"/>
</dbReference>
<proteinExistence type="predicted"/>
<dbReference type="InterPro" id="IPR036429">
    <property type="entry name" value="SpoA-like_sf"/>
</dbReference>
<gene>
    <name evidence="2" type="ORF">VIBR0546_21595</name>
</gene>
<dbReference type="RefSeq" id="WP_006879368.1">
    <property type="nucleotide sequence ID" value="NZ_AEVS01000062.1"/>
</dbReference>
<protein>
    <submittedName>
        <fullName evidence="2">Putative flagellar motor switch protein</fullName>
    </submittedName>
</protein>
<feature type="domain" description="Flagellar motor switch protein FliN-like C-terminal" evidence="1">
    <location>
        <begin position="200"/>
        <end position="264"/>
    </location>
</feature>
<dbReference type="EMBL" id="AEVS01000062">
    <property type="protein sequence ID" value="EGA65722.1"/>
    <property type="molecule type" value="Genomic_DNA"/>
</dbReference>